<evidence type="ECO:0000313" key="1">
    <source>
        <dbReference type="EMBL" id="GIM68172.1"/>
    </source>
</evidence>
<dbReference type="AlphaFoldDB" id="A0A919SAL4"/>
<sequence length="173" mass="18665">MSIQAVRVLFKGEVLADYGQFVVGSDDFSECELFESFAGQEGVGLCGANTPGELLVATGMRHGGVGVTVELHDSAPGVDGSWEEIVEVSYRPLAERTQLKSFNGEVAGDLELTERDYRVRCSATGMHDGFALNNRDGGEPVADHYLLQFWPAEPEPARSIKRTSNLSGNPNAD</sequence>
<evidence type="ECO:0000313" key="2">
    <source>
        <dbReference type="Proteomes" id="UP000680865"/>
    </source>
</evidence>
<keyword evidence="2" id="KW-1185">Reference proteome</keyword>
<dbReference type="EMBL" id="BOQP01000004">
    <property type="protein sequence ID" value="GIM68172.1"/>
    <property type="molecule type" value="Genomic_DNA"/>
</dbReference>
<dbReference type="RefSeq" id="WP_212995933.1">
    <property type="nucleotide sequence ID" value="NZ_BAAATW010000002.1"/>
</dbReference>
<name>A0A919SAL4_9ACTN</name>
<accession>A0A919SAL4</accession>
<dbReference type="Proteomes" id="UP000680865">
    <property type="component" value="Unassembled WGS sequence"/>
</dbReference>
<organism evidence="1 2">
    <name type="scientific">Winogradskya consettensis</name>
    <dbReference type="NCBI Taxonomy" id="113560"/>
    <lineage>
        <taxon>Bacteria</taxon>
        <taxon>Bacillati</taxon>
        <taxon>Actinomycetota</taxon>
        <taxon>Actinomycetes</taxon>
        <taxon>Micromonosporales</taxon>
        <taxon>Micromonosporaceae</taxon>
        <taxon>Winogradskya</taxon>
    </lineage>
</organism>
<proteinExistence type="predicted"/>
<comment type="caution">
    <text evidence="1">The sequence shown here is derived from an EMBL/GenBank/DDBJ whole genome shotgun (WGS) entry which is preliminary data.</text>
</comment>
<reference evidence="1" key="1">
    <citation type="submission" date="2021-03" db="EMBL/GenBank/DDBJ databases">
        <title>Whole genome shotgun sequence of Actinoplanes consettensis NBRC 14913.</title>
        <authorList>
            <person name="Komaki H."/>
            <person name="Tamura T."/>
        </authorList>
    </citation>
    <scope>NUCLEOTIDE SEQUENCE</scope>
    <source>
        <strain evidence="1">NBRC 14913</strain>
    </source>
</reference>
<protein>
    <submittedName>
        <fullName evidence="1">Uncharacterized protein</fullName>
    </submittedName>
</protein>
<gene>
    <name evidence="1" type="ORF">Aco04nite_09580</name>
</gene>